<name>A0ABN0Y1N0_9CAUL</name>
<proteinExistence type="predicted"/>
<organism evidence="3 4">
    <name type="scientific">Brevundimonas terrae</name>
    <dbReference type="NCBI Taxonomy" id="363631"/>
    <lineage>
        <taxon>Bacteria</taxon>
        <taxon>Pseudomonadati</taxon>
        <taxon>Pseudomonadota</taxon>
        <taxon>Alphaproteobacteria</taxon>
        <taxon>Caulobacterales</taxon>
        <taxon>Caulobacteraceae</taxon>
        <taxon>Brevundimonas</taxon>
    </lineage>
</organism>
<feature type="chain" id="PRO_5046065944" evidence="1">
    <location>
        <begin position="22"/>
        <end position="332"/>
    </location>
</feature>
<dbReference type="InterPro" id="IPR027372">
    <property type="entry name" value="Phytase-like_dom"/>
</dbReference>
<keyword evidence="1" id="KW-0732">Signal</keyword>
<keyword evidence="4" id="KW-1185">Reference proteome</keyword>
<evidence type="ECO:0000313" key="4">
    <source>
        <dbReference type="Proteomes" id="UP001500791"/>
    </source>
</evidence>
<dbReference type="Proteomes" id="UP001500791">
    <property type="component" value="Unassembled WGS sequence"/>
</dbReference>
<comment type="caution">
    <text evidence="3">The sequence shown here is derived from an EMBL/GenBank/DDBJ whole genome shotgun (WGS) entry which is preliminary data.</text>
</comment>
<evidence type="ECO:0000256" key="1">
    <source>
        <dbReference type="SAM" id="SignalP"/>
    </source>
</evidence>
<gene>
    <name evidence="3" type="ORF">GCM10009093_02110</name>
</gene>
<dbReference type="RefSeq" id="WP_167178472.1">
    <property type="nucleotide sequence ID" value="NZ_BAAAEJ010000002.1"/>
</dbReference>
<dbReference type="EMBL" id="BAAAEJ010000002">
    <property type="protein sequence ID" value="GAA0378617.1"/>
    <property type="molecule type" value="Genomic_DNA"/>
</dbReference>
<evidence type="ECO:0000259" key="2">
    <source>
        <dbReference type="Pfam" id="PF13449"/>
    </source>
</evidence>
<dbReference type="PROSITE" id="PS51257">
    <property type="entry name" value="PROKAR_LIPOPROTEIN"/>
    <property type="match status" value="1"/>
</dbReference>
<sequence>MNRRLYLAALSCLTLAACAGAAITSQPWRNAIPDSPWQAVEVDTRTIGLGLPLGSRLAEGVRFAGGVQVLTPTLSPVRSLSDLKLIGTDGFVTVSDKGELVQGRIELDAAGQLVGLGQWRSRRLTLSDGQPITEKIDGDAEGLAILSNGDLLVSFEGHHRIWNYGPLDDMRLPVSVVRPVWPFGDNEGMEALASSGSGAGLGWRVGGETGGIWDCHAIVEPTCTLVRMPPDQPLKVSDYRTTGMDRDPDGRGWWIVQRAYTPPMDARARVRRMDEDGTLGPVMVELKLPATTDNFEGIAATKRDGKTRLYILSDDNENPLQRTLMLAFDVTP</sequence>
<dbReference type="PIRSF" id="PIRSF031900">
    <property type="entry name" value="UCP031900"/>
    <property type="match status" value="1"/>
</dbReference>
<protein>
    <submittedName>
        <fullName evidence="3">Esterase-like activity of phytase family protein</fullName>
    </submittedName>
</protein>
<dbReference type="SUPFAM" id="SSF101898">
    <property type="entry name" value="NHL repeat"/>
    <property type="match status" value="1"/>
</dbReference>
<dbReference type="Pfam" id="PF13449">
    <property type="entry name" value="Phytase-like"/>
    <property type="match status" value="1"/>
</dbReference>
<feature type="domain" description="Phytase-like" evidence="2">
    <location>
        <begin position="76"/>
        <end position="316"/>
    </location>
</feature>
<evidence type="ECO:0000313" key="3">
    <source>
        <dbReference type="EMBL" id="GAA0378617.1"/>
    </source>
</evidence>
<dbReference type="InterPro" id="IPR014567">
    <property type="entry name" value="UCP031900"/>
</dbReference>
<reference evidence="3 4" key="1">
    <citation type="journal article" date="2019" name="Int. J. Syst. Evol. Microbiol.">
        <title>The Global Catalogue of Microorganisms (GCM) 10K type strain sequencing project: providing services to taxonomists for standard genome sequencing and annotation.</title>
        <authorList>
            <consortium name="The Broad Institute Genomics Platform"/>
            <consortium name="The Broad Institute Genome Sequencing Center for Infectious Disease"/>
            <person name="Wu L."/>
            <person name="Ma J."/>
        </authorList>
    </citation>
    <scope>NUCLEOTIDE SEQUENCE [LARGE SCALE GENOMIC DNA]</scope>
    <source>
        <strain evidence="3 4">JCM 13476</strain>
    </source>
</reference>
<accession>A0ABN0Y1N0</accession>
<feature type="signal peptide" evidence="1">
    <location>
        <begin position="1"/>
        <end position="21"/>
    </location>
</feature>